<comment type="caution">
    <text evidence="1">The sequence shown here is derived from an EMBL/GenBank/DDBJ whole genome shotgun (WGS) entry which is preliminary data.</text>
</comment>
<dbReference type="RefSeq" id="WP_046454641.1">
    <property type="nucleotide sequence ID" value="NZ_BAAAOB010000006.1"/>
</dbReference>
<evidence type="ECO:0000313" key="1">
    <source>
        <dbReference type="EMBL" id="GAA1799708.1"/>
    </source>
</evidence>
<dbReference type="Proteomes" id="UP001500851">
    <property type="component" value="Unassembled WGS sequence"/>
</dbReference>
<dbReference type="EMBL" id="BAAAOB010000006">
    <property type="protein sequence ID" value="GAA1799708.1"/>
    <property type="molecule type" value="Genomic_DNA"/>
</dbReference>
<sequence>MSPEEIPEPVPELASAGDDGLLDRAALVEAQPLAQRAAGFDQIAEELLAELQRSDHEGAGG</sequence>
<accession>A0ABN2LVA4</accession>
<name>A0ABN2LVA4_9MICO</name>
<keyword evidence="2" id="KW-1185">Reference proteome</keyword>
<proteinExistence type="predicted"/>
<organism evidence="1 2">
    <name type="scientific">Leucobacter iarius</name>
    <dbReference type="NCBI Taxonomy" id="333963"/>
    <lineage>
        <taxon>Bacteria</taxon>
        <taxon>Bacillati</taxon>
        <taxon>Actinomycetota</taxon>
        <taxon>Actinomycetes</taxon>
        <taxon>Micrococcales</taxon>
        <taxon>Microbacteriaceae</taxon>
        <taxon>Leucobacter</taxon>
    </lineage>
</organism>
<gene>
    <name evidence="1" type="ORF">GCM10009768_30850</name>
</gene>
<protein>
    <submittedName>
        <fullName evidence="1">Uncharacterized protein</fullName>
    </submittedName>
</protein>
<reference evidence="1 2" key="1">
    <citation type="journal article" date="2019" name="Int. J. Syst. Evol. Microbiol.">
        <title>The Global Catalogue of Microorganisms (GCM) 10K type strain sequencing project: providing services to taxonomists for standard genome sequencing and annotation.</title>
        <authorList>
            <consortium name="The Broad Institute Genomics Platform"/>
            <consortium name="The Broad Institute Genome Sequencing Center for Infectious Disease"/>
            <person name="Wu L."/>
            <person name="Ma J."/>
        </authorList>
    </citation>
    <scope>NUCLEOTIDE SEQUENCE [LARGE SCALE GENOMIC DNA]</scope>
    <source>
        <strain evidence="1 2">JCM 14736</strain>
    </source>
</reference>
<evidence type="ECO:0000313" key="2">
    <source>
        <dbReference type="Proteomes" id="UP001500851"/>
    </source>
</evidence>